<dbReference type="RefSeq" id="WP_014638873.1">
    <property type="nucleotide sequence ID" value="NZ_CP185352.1"/>
</dbReference>
<accession>A0A426G9W5</accession>
<gene>
    <name evidence="1" type="ORF">EI220_03695</name>
</gene>
<organism evidence="1 2">
    <name type="scientific">Streptococcus suis</name>
    <dbReference type="NCBI Taxonomy" id="1307"/>
    <lineage>
        <taxon>Bacteria</taxon>
        <taxon>Bacillati</taxon>
        <taxon>Bacillota</taxon>
        <taxon>Bacilli</taxon>
        <taxon>Lactobacillales</taxon>
        <taxon>Streptococcaceae</taxon>
        <taxon>Streptococcus</taxon>
    </lineage>
</organism>
<evidence type="ECO:0000313" key="1">
    <source>
        <dbReference type="EMBL" id="RRN51840.1"/>
    </source>
</evidence>
<sequence length="156" mass="18637">MTIISWLFLLFAGILYFIVRFHEIQENKKQNAILRLELPRITSDIEQVIEKTANTSKSKLLFDSRYIRYLYSSPSQDSHIISFPIMLDEKVDTDTEGYLTQVFLTQFNQFLNNSQSYVYWSDKGERLQFTYQFGELLRYNNQYYLNLQISFSYQGV</sequence>
<protein>
    <submittedName>
        <fullName evidence="1">RNA-binding protein</fullName>
    </submittedName>
</protein>
<dbReference type="EMBL" id="RRZO01000013">
    <property type="protein sequence ID" value="RRN51840.1"/>
    <property type="molecule type" value="Genomic_DNA"/>
</dbReference>
<dbReference type="AlphaFoldDB" id="A0A426G9W5"/>
<dbReference type="Proteomes" id="UP000278566">
    <property type="component" value="Unassembled WGS sequence"/>
</dbReference>
<name>A0A426G9W5_STRSU</name>
<proteinExistence type="predicted"/>
<comment type="caution">
    <text evidence="1">The sequence shown here is derived from an EMBL/GenBank/DDBJ whole genome shotgun (WGS) entry which is preliminary data.</text>
</comment>
<evidence type="ECO:0000313" key="2">
    <source>
        <dbReference type="Proteomes" id="UP000278566"/>
    </source>
</evidence>
<reference evidence="1 2" key="1">
    <citation type="submission" date="2018-11" db="EMBL/GenBank/DDBJ databases">
        <title>Changes in penicillin susceptibility of Streptococcus suis isolates by amino acid alterations in the penicillin-binding protein.</title>
        <authorList>
            <person name="Niemann L."/>
            <person name="Eichhorn I."/>
        </authorList>
    </citation>
    <scope>NUCLEOTIDE SEQUENCE [LARGE SCALE GENOMIC DNA]</scope>
    <source>
        <strain evidence="1 2">IMT40738</strain>
    </source>
</reference>